<dbReference type="GO" id="GO:0003676">
    <property type="term" value="F:nucleic acid binding"/>
    <property type="evidence" value="ECO:0007669"/>
    <property type="project" value="InterPro"/>
</dbReference>
<dbReference type="GO" id="GO:0016788">
    <property type="term" value="F:hydrolase activity, acting on ester bonds"/>
    <property type="evidence" value="ECO:0007669"/>
    <property type="project" value="InterPro"/>
</dbReference>
<evidence type="ECO:0000259" key="4">
    <source>
        <dbReference type="Pfam" id="PF08774"/>
    </source>
</evidence>
<sequence length="181" mass="20398">MGIKLDSNLSKRDRAIALNNADAICSWLGGKAPATVREIKEKRGPYNKNVTEASEHQHQVAVINWWGNQCNFYNLPRFALFSIPNANMLLGKANNPALVMNYLKSEGFRKGAPDLMLAVPTEKHPGMFIELKRNEKAVIRPEQCEFQAYLCRIGYKAVICTSSEHAINSIKSYLQDFKLVI</sequence>
<accession>A0A6J5SIW3</accession>
<dbReference type="InterPro" id="IPR011856">
    <property type="entry name" value="tRNA_endonuc-like_dom_sf"/>
</dbReference>
<keyword evidence="2" id="KW-0540">Nuclease</keyword>
<dbReference type="EMBL" id="LR797401">
    <property type="protein sequence ID" value="CAB4214079.1"/>
    <property type="molecule type" value="Genomic_DNA"/>
</dbReference>
<evidence type="ECO:0000313" key="5">
    <source>
        <dbReference type="EMBL" id="CAB4171401.1"/>
    </source>
</evidence>
<proteinExistence type="predicted"/>
<keyword evidence="3" id="KW-0378">Hydrolase</keyword>
<dbReference type="Pfam" id="PF08774">
    <property type="entry name" value="VRR_NUC"/>
    <property type="match status" value="1"/>
</dbReference>
<feature type="domain" description="VRR-NUC" evidence="4">
    <location>
        <begin position="55"/>
        <end position="163"/>
    </location>
</feature>
<dbReference type="Gene3D" id="3.40.1350.10">
    <property type="match status" value="1"/>
</dbReference>
<dbReference type="EMBL" id="LR797032">
    <property type="protein sequence ID" value="CAB4182493.1"/>
    <property type="molecule type" value="Genomic_DNA"/>
</dbReference>
<evidence type="ECO:0000313" key="7">
    <source>
        <dbReference type="EMBL" id="CAB4214079.1"/>
    </source>
</evidence>
<gene>
    <name evidence="6" type="ORF">UFOVP1095_24</name>
    <name evidence="7" type="ORF">UFOVP1452_24</name>
    <name evidence="5" type="ORF">UFOVP918_24</name>
</gene>
<comment type="cofactor">
    <cofactor evidence="1">
        <name>Mg(2+)</name>
        <dbReference type="ChEBI" id="CHEBI:18420"/>
    </cofactor>
</comment>
<evidence type="ECO:0000256" key="1">
    <source>
        <dbReference type="ARBA" id="ARBA00001946"/>
    </source>
</evidence>
<organism evidence="7">
    <name type="scientific">uncultured Caudovirales phage</name>
    <dbReference type="NCBI Taxonomy" id="2100421"/>
    <lineage>
        <taxon>Viruses</taxon>
        <taxon>Duplodnaviria</taxon>
        <taxon>Heunggongvirae</taxon>
        <taxon>Uroviricota</taxon>
        <taxon>Caudoviricetes</taxon>
        <taxon>Peduoviridae</taxon>
        <taxon>Maltschvirus</taxon>
        <taxon>Maltschvirus maltsch</taxon>
    </lineage>
</organism>
<reference evidence="7" key="1">
    <citation type="submission" date="2020-05" db="EMBL/GenBank/DDBJ databases">
        <authorList>
            <person name="Chiriac C."/>
            <person name="Salcher M."/>
            <person name="Ghai R."/>
            <person name="Kavagutti S V."/>
        </authorList>
    </citation>
    <scope>NUCLEOTIDE SEQUENCE</scope>
</reference>
<dbReference type="InterPro" id="IPR014883">
    <property type="entry name" value="VRR_NUC"/>
</dbReference>
<evidence type="ECO:0000256" key="2">
    <source>
        <dbReference type="ARBA" id="ARBA00022722"/>
    </source>
</evidence>
<evidence type="ECO:0000313" key="6">
    <source>
        <dbReference type="EMBL" id="CAB4182493.1"/>
    </source>
</evidence>
<protein>
    <submittedName>
        <fullName evidence="7">VRR-NUC domain containing protein</fullName>
    </submittedName>
</protein>
<dbReference type="EMBL" id="LR796867">
    <property type="protein sequence ID" value="CAB4171401.1"/>
    <property type="molecule type" value="Genomic_DNA"/>
</dbReference>
<dbReference type="GO" id="GO:0004518">
    <property type="term" value="F:nuclease activity"/>
    <property type="evidence" value="ECO:0007669"/>
    <property type="project" value="UniProtKB-KW"/>
</dbReference>
<evidence type="ECO:0000256" key="3">
    <source>
        <dbReference type="ARBA" id="ARBA00022801"/>
    </source>
</evidence>
<name>A0A6J5SIW3_9CAUD</name>